<name>A0A0D3H5T9_9ORYZ</name>
<proteinExistence type="predicted"/>
<accession>A0A0D3H5T9</accession>
<dbReference type="Proteomes" id="UP000026960">
    <property type="component" value="Chromosome 9"/>
</dbReference>
<evidence type="ECO:0000313" key="2">
    <source>
        <dbReference type="Proteomes" id="UP000026960"/>
    </source>
</evidence>
<keyword evidence="2" id="KW-1185">Reference proteome</keyword>
<sequence length="16" mass="1819">MNKLNQLKPCHLPVAI</sequence>
<reference evidence="1" key="1">
    <citation type="journal article" date="2009" name="Rice">
        <title>De Novo Next Generation Sequencing of Plant Genomes.</title>
        <authorList>
            <person name="Rounsley S."/>
            <person name="Marri P.R."/>
            <person name="Yu Y."/>
            <person name="He R."/>
            <person name="Sisneros N."/>
            <person name="Goicoechea J.L."/>
            <person name="Lee S.J."/>
            <person name="Angelova A."/>
            <person name="Kudrna D."/>
            <person name="Luo M."/>
            <person name="Affourtit J."/>
            <person name="Desany B."/>
            <person name="Knight J."/>
            <person name="Niazi F."/>
            <person name="Egholm M."/>
            <person name="Wing R.A."/>
        </authorList>
    </citation>
    <scope>NUCLEOTIDE SEQUENCE [LARGE SCALE GENOMIC DNA]</scope>
    <source>
        <strain evidence="1">cv. IRGC 105608</strain>
    </source>
</reference>
<dbReference type="Gramene" id="OBART09G07110.4">
    <property type="protein sequence ID" value="OBART09G07110.4"/>
    <property type="gene ID" value="OBART09G07110"/>
</dbReference>
<reference evidence="1" key="2">
    <citation type="submission" date="2015-03" db="UniProtKB">
        <authorList>
            <consortium name="EnsemblPlants"/>
        </authorList>
    </citation>
    <scope>IDENTIFICATION</scope>
</reference>
<dbReference type="AlphaFoldDB" id="A0A0D3H5T9"/>
<dbReference type="EnsemblPlants" id="OBART09G07110.4">
    <property type="protein sequence ID" value="OBART09G07110.4"/>
    <property type="gene ID" value="OBART09G07110"/>
</dbReference>
<protein>
    <submittedName>
        <fullName evidence="1">Uncharacterized protein</fullName>
    </submittedName>
</protein>
<organism evidence="1">
    <name type="scientific">Oryza barthii</name>
    <dbReference type="NCBI Taxonomy" id="65489"/>
    <lineage>
        <taxon>Eukaryota</taxon>
        <taxon>Viridiplantae</taxon>
        <taxon>Streptophyta</taxon>
        <taxon>Embryophyta</taxon>
        <taxon>Tracheophyta</taxon>
        <taxon>Spermatophyta</taxon>
        <taxon>Magnoliopsida</taxon>
        <taxon>Liliopsida</taxon>
        <taxon>Poales</taxon>
        <taxon>Poaceae</taxon>
        <taxon>BOP clade</taxon>
        <taxon>Oryzoideae</taxon>
        <taxon>Oryzeae</taxon>
        <taxon>Oryzinae</taxon>
        <taxon>Oryza</taxon>
    </lineage>
</organism>
<evidence type="ECO:0000313" key="1">
    <source>
        <dbReference type="EnsemblPlants" id="OBART09G07110.4"/>
    </source>
</evidence>
<dbReference type="HOGENOM" id="CLU_3433296_0_0_1"/>